<dbReference type="AlphaFoldDB" id="A0A1K0GAM2"/>
<protein>
    <recommendedName>
        <fullName evidence="3">DDE Tnp4 domain-containing protein</fullName>
    </recommendedName>
</protein>
<dbReference type="Proteomes" id="UP000179920">
    <property type="component" value="Chromosome XVI"/>
</dbReference>
<dbReference type="EMBL" id="LT558132">
    <property type="protein sequence ID" value="SAM84996.1"/>
    <property type="molecule type" value="Genomic_DNA"/>
</dbReference>
<sequence length="184" mass="20388">MDPVLLHIRSYDNKVFKANFRSPNFQLAVFLYRMGQHGNGASIRDIAHILGLSMGSVVNYSKSVTAALFDAHSQSLAWATEDKKIKSKDWVLTKTRIPEWKHGFAMVDGMLVPLQFTPGMEGHFDRKKNYSLNIQLVVLPPTSRSSSMLLAALDLLMTAALLPSLTSSRILAVISPRENGFGPT</sequence>
<evidence type="ECO:0000313" key="2">
    <source>
        <dbReference type="Proteomes" id="UP000179920"/>
    </source>
</evidence>
<gene>
    <name evidence="1" type="ORF">UBRO_20863</name>
</gene>
<evidence type="ECO:0000313" key="1">
    <source>
        <dbReference type="EMBL" id="SAM84996.1"/>
    </source>
</evidence>
<evidence type="ECO:0008006" key="3">
    <source>
        <dbReference type="Google" id="ProtNLM"/>
    </source>
</evidence>
<organism evidence="1 2">
    <name type="scientific">Ustilago bromivora</name>
    <dbReference type="NCBI Taxonomy" id="307758"/>
    <lineage>
        <taxon>Eukaryota</taxon>
        <taxon>Fungi</taxon>
        <taxon>Dikarya</taxon>
        <taxon>Basidiomycota</taxon>
        <taxon>Ustilaginomycotina</taxon>
        <taxon>Ustilaginomycetes</taxon>
        <taxon>Ustilaginales</taxon>
        <taxon>Ustilaginaceae</taxon>
        <taxon>Ustilago</taxon>
    </lineage>
</organism>
<accession>A0A1K0GAM2</accession>
<name>A0A1K0GAM2_9BASI</name>
<proteinExistence type="predicted"/>
<reference evidence="2" key="1">
    <citation type="submission" date="2016-04" db="EMBL/GenBank/DDBJ databases">
        <authorList>
            <person name="Guldener U."/>
            <person name="Guldener U."/>
        </authorList>
    </citation>
    <scope>NUCLEOTIDE SEQUENCE [LARGE SCALE GENOMIC DNA]</scope>
    <source>
        <strain evidence="2">UB2112</strain>
    </source>
</reference>